<evidence type="ECO:0000313" key="1">
    <source>
        <dbReference type="EMBL" id="VAW08089.1"/>
    </source>
</evidence>
<dbReference type="AlphaFoldDB" id="A0A3B0T6Y3"/>
<sequence>MRTRRILVALIAVIALVAAACSSSTPASVSQTADETTTTIELPDLEFGRGVMPVSVPEAWPMPEQAVIGSTMIDGVNGRTEVVATFPATVDEVVAYYTTNLPVVGFTIIKSEGSDGAWVIEFTGQGVTGTATLQIIGSGVSAGTFEFNTG</sequence>
<name>A0A3B0T6Y3_9ZZZZ</name>
<dbReference type="PROSITE" id="PS51257">
    <property type="entry name" value="PROKAR_LIPOPROTEIN"/>
    <property type="match status" value="1"/>
</dbReference>
<protein>
    <recommendedName>
        <fullName evidence="2">Lipoprotein</fullName>
    </recommendedName>
</protein>
<dbReference type="EMBL" id="UOEI01000571">
    <property type="protein sequence ID" value="VAW08089.1"/>
    <property type="molecule type" value="Genomic_DNA"/>
</dbReference>
<evidence type="ECO:0008006" key="2">
    <source>
        <dbReference type="Google" id="ProtNLM"/>
    </source>
</evidence>
<accession>A0A3B0T6Y3</accession>
<proteinExistence type="predicted"/>
<gene>
    <name evidence="1" type="ORF">MNBD_ACTINO01-2548</name>
</gene>
<reference evidence="1" key="1">
    <citation type="submission" date="2018-06" db="EMBL/GenBank/DDBJ databases">
        <authorList>
            <person name="Zhirakovskaya E."/>
        </authorList>
    </citation>
    <scope>NUCLEOTIDE SEQUENCE</scope>
</reference>
<organism evidence="1">
    <name type="scientific">hydrothermal vent metagenome</name>
    <dbReference type="NCBI Taxonomy" id="652676"/>
    <lineage>
        <taxon>unclassified sequences</taxon>
        <taxon>metagenomes</taxon>
        <taxon>ecological metagenomes</taxon>
    </lineage>
</organism>